<evidence type="ECO:0000256" key="6">
    <source>
        <dbReference type="HAMAP-Rule" id="MF_00073"/>
    </source>
</evidence>
<keyword evidence="2 6" id="KW-0889">Transcription antitermination</keyword>
<feature type="compositionally biased region" description="Low complexity" evidence="7">
    <location>
        <begin position="1"/>
        <end position="13"/>
    </location>
</feature>
<protein>
    <recommendedName>
        <fullName evidence="6">Transcription antitermination protein NusB</fullName>
    </recommendedName>
    <alternativeName>
        <fullName evidence="6">Antitermination factor NusB</fullName>
    </alternativeName>
</protein>
<dbReference type="SUPFAM" id="SSF48013">
    <property type="entry name" value="NusB-like"/>
    <property type="match status" value="1"/>
</dbReference>
<dbReference type="Proteomes" id="UP001597280">
    <property type="component" value="Unassembled WGS sequence"/>
</dbReference>
<dbReference type="PANTHER" id="PTHR11078">
    <property type="entry name" value="N UTILIZATION SUBSTANCE PROTEIN B-RELATED"/>
    <property type="match status" value="1"/>
</dbReference>
<evidence type="ECO:0000256" key="4">
    <source>
        <dbReference type="ARBA" id="ARBA00023015"/>
    </source>
</evidence>
<reference evidence="10" key="1">
    <citation type="journal article" date="2019" name="Int. J. Syst. Evol. Microbiol.">
        <title>The Global Catalogue of Microorganisms (GCM) 10K type strain sequencing project: providing services to taxonomists for standard genome sequencing and annotation.</title>
        <authorList>
            <consortium name="The Broad Institute Genomics Platform"/>
            <consortium name="The Broad Institute Genome Sequencing Center for Infectious Disease"/>
            <person name="Wu L."/>
            <person name="Ma J."/>
        </authorList>
    </citation>
    <scope>NUCLEOTIDE SEQUENCE [LARGE SCALE GENOMIC DNA]</scope>
    <source>
        <strain evidence="10">JCM 11650</strain>
    </source>
</reference>
<dbReference type="RefSeq" id="WP_343904822.1">
    <property type="nucleotide sequence ID" value="NZ_BAAAIS010000003.1"/>
</dbReference>
<keyword evidence="5 6" id="KW-0804">Transcription</keyword>
<dbReference type="EMBL" id="JBHUFL010000003">
    <property type="protein sequence ID" value="MFD1835687.1"/>
    <property type="molecule type" value="Genomic_DNA"/>
</dbReference>
<organism evidence="9 10">
    <name type="scientific">Brachybacterium rhamnosum</name>
    <dbReference type="NCBI Taxonomy" id="173361"/>
    <lineage>
        <taxon>Bacteria</taxon>
        <taxon>Bacillati</taxon>
        <taxon>Actinomycetota</taxon>
        <taxon>Actinomycetes</taxon>
        <taxon>Micrococcales</taxon>
        <taxon>Dermabacteraceae</taxon>
        <taxon>Brachybacterium</taxon>
    </lineage>
</organism>
<proteinExistence type="inferred from homology"/>
<dbReference type="Pfam" id="PF01029">
    <property type="entry name" value="NusB"/>
    <property type="match status" value="1"/>
</dbReference>
<evidence type="ECO:0000259" key="8">
    <source>
        <dbReference type="Pfam" id="PF01029"/>
    </source>
</evidence>
<name>A0ABW4PZW6_9MICO</name>
<dbReference type="PANTHER" id="PTHR11078:SF3">
    <property type="entry name" value="ANTITERMINATION NUSB DOMAIN-CONTAINING PROTEIN"/>
    <property type="match status" value="1"/>
</dbReference>
<gene>
    <name evidence="6 9" type="primary">nusB</name>
    <name evidence="9" type="ORF">ACFSDA_11470</name>
</gene>
<dbReference type="InterPro" id="IPR011605">
    <property type="entry name" value="NusB_fam"/>
</dbReference>
<evidence type="ECO:0000256" key="5">
    <source>
        <dbReference type="ARBA" id="ARBA00023163"/>
    </source>
</evidence>
<sequence length="179" mass="19892">MTDSSASSTPSAPRKGPGLPLPARDGEEIEFERTLPARTDRLHTLTRQRIRALDVLFEADARRLPVLEVLAQRLRVTAAQTPVPERARELVEGYAEHAEEVDDQLETHSRDWPLHRMPAVDRAILRLGAAEVLFDTEASDRGPVIGEYTKIAEALSTDDSPRFVNGLLQRLVDVRGLLG</sequence>
<accession>A0ABW4PZW6</accession>
<dbReference type="NCBIfam" id="TIGR01951">
    <property type="entry name" value="nusB"/>
    <property type="match status" value="1"/>
</dbReference>
<evidence type="ECO:0000313" key="10">
    <source>
        <dbReference type="Proteomes" id="UP001597280"/>
    </source>
</evidence>
<evidence type="ECO:0000256" key="3">
    <source>
        <dbReference type="ARBA" id="ARBA00022884"/>
    </source>
</evidence>
<evidence type="ECO:0000256" key="1">
    <source>
        <dbReference type="ARBA" id="ARBA00005952"/>
    </source>
</evidence>
<feature type="domain" description="NusB/RsmB/TIM44" evidence="8">
    <location>
        <begin position="47"/>
        <end position="172"/>
    </location>
</feature>
<comment type="caution">
    <text evidence="9">The sequence shown here is derived from an EMBL/GenBank/DDBJ whole genome shotgun (WGS) entry which is preliminary data.</text>
</comment>
<evidence type="ECO:0000313" key="9">
    <source>
        <dbReference type="EMBL" id="MFD1835687.1"/>
    </source>
</evidence>
<keyword evidence="4 6" id="KW-0805">Transcription regulation</keyword>
<comment type="function">
    <text evidence="6">Involved in transcription antitermination. Required for transcription of ribosomal RNA (rRNA) genes. Binds specifically to the boxA antiterminator sequence of the ribosomal RNA (rrn) operons.</text>
</comment>
<dbReference type="Gene3D" id="1.10.940.10">
    <property type="entry name" value="NusB-like"/>
    <property type="match status" value="1"/>
</dbReference>
<dbReference type="InterPro" id="IPR006027">
    <property type="entry name" value="NusB_RsmB_TIM44"/>
</dbReference>
<keyword evidence="10" id="KW-1185">Reference proteome</keyword>
<comment type="similarity">
    <text evidence="1 6">Belongs to the NusB family.</text>
</comment>
<dbReference type="HAMAP" id="MF_00073">
    <property type="entry name" value="NusB"/>
    <property type="match status" value="1"/>
</dbReference>
<dbReference type="InterPro" id="IPR035926">
    <property type="entry name" value="NusB-like_sf"/>
</dbReference>
<evidence type="ECO:0000256" key="2">
    <source>
        <dbReference type="ARBA" id="ARBA00022814"/>
    </source>
</evidence>
<keyword evidence="3 6" id="KW-0694">RNA-binding</keyword>
<feature type="region of interest" description="Disordered" evidence="7">
    <location>
        <begin position="1"/>
        <end position="27"/>
    </location>
</feature>
<evidence type="ECO:0000256" key="7">
    <source>
        <dbReference type="SAM" id="MobiDB-lite"/>
    </source>
</evidence>